<keyword evidence="22" id="KW-1185">Reference proteome</keyword>
<dbReference type="Gene3D" id="3.40.50.300">
    <property type="entry name" value="P-loop containing nucleotide triphosphate hydrolases"/>
    <property type="match status" value="3"/>
</dbReference>
<keyword evidence="5" id="KW-0479">Metal-binding</keyword>
<keyword evidence="9" id="KW-0347">Helicase</keyword>
<feature type="compositionally biased region" description="Basic and acidic residues" evidence="19">
    <location>
        <begin position="35"/>
        <end position="58"/>
    </location>
</feature>
<dbReference type="GO" id="GO:0043139">
    <property type="term" value="F:5'-3' DNA helicase activity"/>
    <property type="evidence" value="ECO:0007669"/>
    <property type="project" value="UniProtKB-EC"/>
</dbReference>
<keyword evidence="14" id="KW-0413">Isomerase</keyword>
<dbReference type="InterPro" id="IPR027417">
    <property type="entry name" value="P-loop_NTPase"/>
</dbReference>
<dbReference type="Pfam" id="PF13307">
    <property type="entry name" value="Helicase_C_2"/>
    <property type="match status" value="1"/>
</dbReference>
<dbReference type="GO" id="GO:0005634">
    <property type="term" value="C:nucleus"/>
    <property type="evidence" value="ECO:0007669"/>
    <property type="project" value="UniProtKB-SubCell"/>
</dbReference>
<evidence type="ECO:0000256" key="7">
    <source>
        <dbReference type="ARBA" id="ARBA00022763"/>
    </source>
</evidence>
<dbReference type="CDD" id="cd18788">
    <property type="entry name" value="SF2_C_XPD"/>
    <property type="match status" value="1"/>
</dbReference>
<dbReference type="InterPro" id="IPR006554">
    <property type="entry name" value="Helicase-like_DEXD_c2"/>
</dbReference>
<dbReference type="FunFam" id="3.40.50.300:FF:000731">
    <property type="entry name" value="Fanconi anemia group J protein homolog"/>
    <property type="match status" value="1"/>
</dbReference>
<gene>
    <name evidence="21" type="ORF">GGI19_004709</name>
</gene>
<dbReference type="InterPro" id="IPR014013">
    <property type="entry name" value="Helic_SF1/SF2_ATP-bd_DinG/Rad3"/>
</dbReference>
<evidence type="ECO:0000256" key="9">
    <source>
        <dbReference type="ARBA" id="ARBA00022806"/>
    </source>
</evidence>
<name>A0A9W8L9T4_9FUNG</name>
<dbReference type="InterPro" id="IPR045028">
    <property type="entry name" value="DinG/Rad3-like"/>
</dbReference>
<evidence type="ECO:0000256" key="18">
    <source>
        <dbReference type="ARBA" id="ARBA00082714"/>
    </source>
</evidence>
<evidence type="ECO:0000256" key="13">
    <source>
        <dbReference type="ARBA" id="ARBA00023204"/>
    </source>
</evidence>
<proteinExistence type="inferred from homology"/>
<evidence type="ECO:0000256" key="1">
    <source>
        <dbReference type="ARBA" id="ARBA00001966"/>
    </source>
</evidence>
<dbReference type="Proteomes" id="UP001140011">
    <property type="component" value="Unassembled WGS sequence"/>
</dbReference>
<evidence type="ECO:0000256" key="8">
    <source>
        <dbReference type="ARBA" id="ARBA00022801"/>
    </source>
</evidence>
<keyword evidence="7" id="KW-0227">DNA damage</keyword>
<sequence>MSLHSQGTAAAEITPDISEYAYIDTKPSLPPEANIELKQEPIAETKQAELKPDVKPKPESTTPSAVECIRVVEDFGHKTFVISGVRVHFPFQPYPSQLGMMNHMIRALNSAQNTMIESPTGSGKSLALLCAVLAWRQSFEAKHRQTLANVRQTIRRYSEHNSMSFVKQMLAAKHDDLFAQVPVSKEGSKHVDTLQSADSGNISDEALAEAWNQIIPGSQPLVKPDPEQQVVIDTTIASPMPKPDADITPIADASPVLLLNQALSYMRETVQFILDQAKATPPDGLTAADMDELRDYIQNAAQVKAIPRIYFGTRTHKQVSQLVNELRRKTPYRLRSAVLGSRAQTCINHQVKKSGSIDEECRKLVDDSMCGPHHIYRKLLAHKKLQRQGDLEIWDLEDIETLGRETRSCPYFAARDLSGTADLVFCPYNYILDPGVRGSAGVELEGNVVILDEAHNVENAARDSGSLEITDEQLHVVAAECRMMVDRGTLRMEHETVGTLASTLVNWLKDSDHPYEYLEFDTQTAVWPRSGESLDDLLERILLSPQFVAQLQKAVSVIEGYIKDVRSRKEKRRWDDENNLNRYKKGQLMEEEEDSRHLSTGSMRLLEQLLRVLGHLAPDSPFRQDYRVACIRKSKSQHMPEGVAASGPKYRPRKRRKIGPDLPASDCVNVLAFWALNPGVVFSEIASKARTIVLTSGTLSPLDSYASELQVKFSSTLEANHVIDSQRFRALAVECGTSGELLEGKYKNVDLLSFQDDLGNAIAEIVSRSPDGMLVFVPSYSLLAKLMARWKVTECLSEIEVHKRVFIEPQGGSKEEFDRLLTTYRDSLAKNRPASRQPALRGAIMFAVYRGKVSEGIDFSDYFCRTVVNIGIPYPAFKDVKVVLKRQYNDDRSTPNRDDPSQGVLLNGAKWYDIQAFRAINQALGRCLRHKMDWGVIIMLESRFAQRWNVERLSKWVRQYMGVYRTFDEAKLDLDAFYKARIKEDIDAGIDDSLANDILPACSSLGLSSPTTVAIHTVNSPLNT</sequence>
<dbReference type="GO" id="GO:0003677">
    <property type="term" value="F:DNA binding"/>
    <property type="evidence" value="ECO:0007669"/>
    <property type="project" value="InterPro"/>
</dbReference>
<evidence type="ECO:0000256" key="19">
    <source>
        <dbReference type="SAM" id="MobiDB-lite"/>
    </source>
</evidence>
<accession>A0A9W8L9T4</accession>
<dbReference type="GO" id="GO:1990918">
    <property type="term" value="P:double-strand break repair involved in meiotic recombination"/>
    <property type="evidence" value="ECO:0007669"/>
    <property type="project" value="TreeGrafter"/>
</dbReference>
<keyword evidence="13" id="KW-0234">DNA repair</keyword>
<dbReference type="GO" id="GO:0051539">
    <property type="term" value="F:4 iron, 4 sulfur cluster binding"/>
    <property type="evidence" value="ECO:0007669"/>
    <property type="project" value="UniProtKB-KW"/>
</dbReference>
<keyword evidence="11" id="KW-0408">Iron</keyword>
<dbReference type="EC" id="5.6.2.3" evidence="16"/>
<dbReference type="PANTHER" id="PTHR11472:SF47">
    <property type="entry name" value="FANCONI ANEMIA GROUP J PROTEIN"/>
    <property type="match status" value="1"/>
</dbReference>
<dbReference type="GO" id="GO:0046872">
    <property type="term" value="F:metal ion binding"/>
    <property type="evidence" value="ECO:0007669"/>
    <property type="project" value="UniProtKB-KW"/>
</dbReference>
<keyword evidence="10" id="KW-0067">ATP-binding</keyword>
<reference evidence="21" key="1">
    <citation type="submission" date="2022-07" db="EMBL/GenBank/DDBJ databases">
        <title>Phylogenomic reconstructions and comparative analyses of Kickxellomycotina fungi.</title>
        <authorList>
            <person name="Reynolds N.K."/>
            <person name="Stajich J.E."/>
            <person name="Barry K."/>
            <person name="Grigoriev I.V."/>
            <person name="Crous P."/>
            <person name="Smith M.E."/>
        </authorList>
    </citation>
    <scope>NUCLEOTIDE SEQUENCE</scope>
    <source>
        <strain evidence="21">BCRC 34297</strain>
    </source>
</reference>
<comment type="caution">
    <text evidence="21">The sequence shown here is derived from an EMBL/GenBank/DDBJ whole genome shotgun (WGS) entry which is preliminary data.</text>
</comment>
<protein>
    <recommendedName>
        <fullName evidence="16">DNA 5'-3' helicase</fullName>
        <ecNumber evidence="16">5.6.2.3</ecNumber>
    </recommendedName>
    <alternativeName>
        <fullName evidence="18">DNA 5'-3' helicase FANCJ</fullName>
    </alternativeName>
</protein>
<comment type="subcellular location">
    <subcellularLocation>
        <location evidence="2">Nucleus</location>
    </subcellularLocation>
</comment>
<evidence type="ECO:0000256" key="5">
    <source>
        <dbReference type="ARBA" id="ARBA00022723"/>
    </source>
</evidence>
<keyword evidence="8" id="KW-0378">Hydrolase</keyword>
<keyword evidence="12" id="KW-0411">Iron-sulfur</keyword>
<evidence type="ECO:0000256" key="11">
    <source>
        <dbReference type="ARBA" id="ARBA00023004"/>
    </source>
</evidence>
<keyword evidence="6" id="KW-0547">Nucleotide-binding</keyword>
<evidence type="ECO:0000313" key="22">
    <source>
        <dbReference type="Proteomes" id="UP001140011"/>
    </source>
</evidence>
<evidence type="ECO:0000256" key="10">
    <source>
        <dbReference type="ARBA" id="ARBA00022840"/>
    </source>
</evidence>
<dbReference type="PANTHER" id="PTHR11472">
    <property type="entry name" value="DNA REPAIR DEAD HELICASE RAD3/XP-D SUBFAMILY MEMBER"/>
    <property type="match status" value="1"/>
</dbReference>
<comment type="catalytic activity">
    <reaction evidence="17">
        <text>ATP + H2O = ADP + phosphate + H(+)</text>
        <dbReference type="Rhea" id="RHEA:13065"/>
        <dbReference type="ChEBI" id="CHEBI:15377"/>
        <dbReference type="ChEBI" id="CHEBI:15378"/>
        <dbReference type="ChEBI" id="CHEBI:30616"/>
        <dbReference type="ChEBI" id="CHEBI:43474"/>
        <dbReference type="ChEBI" id="CHEBI:456216"/>
        <dbReference type="EC" id="5.6.2.3"/>
    </reaction>
</comment>
<evidence type="ECO:0000256" key="12">
    <source>
        <dbReference type="ARBA" id="ARBA00023014"/>
    </source>
</evidence>
<evidence type="ECO:0000256" key="6">
    <source>
        <dbReference type="ARBA" id="ARBA00022741"/>
    </source>
</evidence>
<feature type="domain" description="Helicase ATP-binding" evidence="20">
    <location>
        <begin position="83"/>
        <end position="501"/>
    </location>
</feature>
<comment type="cofactor">
    <cofactor evidence="1">
        <name>[4Fe-4S] cluster</name>
        <dbReference type="ChEBI" id="CHEBI:49883"/>
    </cofactor>
</comment>
<evidence type="ECO:0000256" key="14">
    <source>
        <dbReference type="ARBA" id="ARBA00023235"/>
    </source>
</evidence>
<dbReference type="InterPro" id="IPR013020">
    <property type="entry name" value="Rad3/Chl1-like"/>
</dbReference>
<evidence type="ECO:0000256" key="3">
    <source>
        <dbReference type="ARBA" id="ARBA00008792"/>
    </source>
</evidence>
<keyword evidence="15" id="KW-0539">Nucleus</keyword>
<dbReference type="InterPro" id="IPR006555">
    <property type="entry name" value="ATP-dep_Helicase_C"/>
</dbReference>
<comment type="similarity">
    <text evidence="3">Belongs to the DEAD box helicase family. DEAH subfamily.</text>
</comment>
<dbReference type="GO" id="GO:0005524">
    <property type="term" value="F:ATP binding"/>
    <property type="evidence" value="ECO:0007669"/>
    <property type="project" value="UniProtKB-KW"/>
</dbReference>
<dbReference type="SUPFAM" id="SSF52540">
    <property type="entry name" value="P-loop containing nucleoside triphosphate hydrolases"/>
    <property type="match status" value="2"/>
</dbReference>
<evidence type="ECO:0000256" key="4">
    <source>
        <dbReference type="ARBA" id="ARBA00022485"/>
    </source>
</evidence>
<evidence type="ECO:0000256" key="2">
    <source>
        <dbReference type="ARBA" id="ARBA00004123"/>
    </source>
</evidence>
<dbReference type="SMART" id="SM00491">
    <property type="entry name" value="HELICc2"/>
    <property type="match status" value="1"/>
</dbReference>
<dbReference type="NCBIfam" id="TIGR00604">
    <property type="entry name" value="rad3"/>
    <property type="match status" value="1"/>
</dbReference>
<organism evidence="21 22">
    <name type="scientific">Coemansia pectinata</name>
    <dbReference type="NCBI Taxonomy" id="1052879"/>
    <lineage>
        <taxon>Eukaryota</taxon>
        <taxon>Fungi</taxon>
        <taxon>Fungi incertae sedis</taxon>
        <taxon>Zoopagomycota</taxon>
        <taxon>Kickxellomycotina</taxon>
        <taxon>Kickxellomycetes</taxon>
        <taxon>Kickxellales</taxon>
        <taxon>Kickxellaceae</taxon>
        <taxon>Coemansia</taxon>
    </lineage>
</organism>
<dbReference type="SMART" id="SM00488">
    <property type="entry name" value="DEXDc2"/>
    <property type="match status" value="1"/>
</dbReference>
<dbReference type="GO" id="GO:0016818">
    <property type="term" value="F:hydrolase activity, acting on acid anhydrides, in phosphorus-containing anhydrides"/>
    <property type="evidence" value="ECO:0007669"/>
    <property type="project" value="InterPro"/>
</dbReference>
<keyword evidence="4" id="KW-0004">4Fe-4S</keyword>
<evidence type="ECO:0000256" key="17">
    <source>
        <dbReference type="ARBA" id="ARBA00048954"/>
    </source>
</evidence>
<feature type="region of interest" description="Disordered" evidence="19">
    <location>
        <begin position="30"/>
        <end position="61"/>
    </location>
</feature>
<evidence type="ECO:0000256" key="15">
    <source>
        <dbReference type="ARBA" id="ARBA00023242"/>
    </source>
</evidence>
<evidence type="ECO:0000256" key="16">
    <source>
        <dbReference type="ARBA" id="ARBA00044969"/>
    </source>
</evidence>
<dbReference type="Pfam" id="PF06733">
    <property type="entry name" value="DEAD_2"/>
    <property type="match status" value="1"/>
</dbReference>
<dbReference type="GO" id="GO:0006289">
    <property type="term" value="P:nucleotide-excision repair"/>
    <property type="evidence" value="ECO:0007669"/>
    <property type="project" value="TreeGrafter"/>
</dbReference>
<evidence type="ECO:0000313" key="21">
    <source>
        <dbReference type="EMBL" id="KAJ2751082.1"/>
    </source>
</evidence>
<dbReference type="EMBL" id="JANBUH010000452">
    <property type="protein sequence ID" value="KAJ2751082.1"/>
    <property type="molecule type" value="Genomic_DNA"/>
</dbReference>
<dbReference type="OrthoDB" id="272481at2759"/>
<dbReference type="PROSITE" id="PS51193">
    <property type="entry name" value="HELICASE_ATP_BIND_2"/>
    <property type="match status" value="1"/>
</dbReference>
<dbReference type="AlphaFoldDB" id="A0A9W8L9T4"/>
<evidence type="ECO:0000259" key="20">
    <source>
        <dbReference type="PROSITE" id="PS51193"/>
    </source>
</evidence>
<dbReference type="InterPro" id="IPR010614">
    <property type="entry name" value="RAD3-like_helicase_DEAD"/>
</dbReference>